<dbReference type="PANTHER" id="PTHR33332">
    <property type="entry name" value="REVERSE TRANSCRIPTASE DOMAIN-CONTAINING PROTEIN"/>
    <property type="match status" value="1"/>
</dbReference>
<name>A0AAN7NWZ8_MYCAM</name>
<protein>
    <submittedName>
        <fullName evidence="1">Uncharacterized protein</fullName>
    </submittedName>
</protein>
<gene>
    <name evidence="1" type="ORF">QYF61_001875</name>
</gene>
<accession>A0AAN7NWZ8</accession>
<dbReference type="Proteomes" id="UP001333110">
    <property type="component" value="Unassembled WGS sequence"/>
</dbReference>
<organism evidence="1 2">
    <name type="scientific">Mycteria americana</name>
    <name type="common">Wood stork</name>
    <dbReference type="NCBI Taxonomy" id="33587"/>
    <lineage>
        <taxon>Eukaryota</taxon>
        <taxon>Metazoa</taxon>
        <taxon>Chordata</taxon>
        <taxon>Craniata</taxon>
        <taxon>Vertebrata</taxon>
        <taxon>Euteleostomi</taxon>
        <taxon>Archelosauria</taxon>
        <taxon>Archosauria</taxon>
        <taxon>Dinosauria</taxon>
        <taxon>Saurischia</taxon>
        <taxon>Theropoda</taxon>
        <taxon>Coelurosauria</taxon>
        <taxon>Aves</taxon>
        <taxon>Neognathae</taxon>
        <taxon>Neoaves</taxon>
        <taxon>Aequornithes</taxon>
        <taxon>Ciconiiformes</taxon>
        <taxon>Ciconiidae</taxon>
        <taxon>Mycteria</taxon>
    </lineage>
</organism>
<dbReference type="EMBL" id="JAUNZN010000003">
    <property type="protein sequence ID" value="KAK4823420.1"/>
    <property type="molecule type" value="Genomic_DNA"/>
</dbReference>
<reference evidence="1 2" key="1">
    <citation type="journal article" date="2023" name="J. Hered.">
        <title>Chromosome-level genome of the wood stork (Mycteria americana) provides insight into avian chromosome evolution.</title>
        <authorList>
            <person name="Flamio R. Jr."/>
            <person name="Ramstad K.M."/>
        </authorList>
    </citation>
    <scope>NUCLEOTIDE SEQUENCE [LARGE SCALE GENOMIC DNA]</scope>
    <source>
        <strain evidence="1">JAX WOST 10</strain>
    </source>
</reference>
<sequence>MVSCRCYTYKLGDERLESSPAERDLGAWVDGKLNMSQHCALAAKRASHVLGCIKHSIASRWREVMVPLCTALVQPHLEYCVQFWVPQYKDIKLLECVQRRMTKIVKGLEDKTYKERLRSLDLFSLEKAEG</sequence>
<evidence type="ECO:0000313" key="2">
    <source>
        <dbReference type="Proteomes" id="UP001333110"/>
    </source>
</evidence>
<comment type="caution">
    <text evidence="1">The sequence shown here is derived from an EMBL/GenBank/DDBJ whole genome shotgun (WGS) entry which is preliminary data.</text>
</comment>
<proteinExistence type="predicted"/>
<evidence type="ECO:0000313" key="1">
    <source>
        <dbReference type="EMBL" id="KAK4823420.1"/>
    </source>
</evidence>
<dbReference type="AlphaFoldDB" id="A0AAN7NWZ8"/>
<keyword evidence="2" id="KW-1185">Reference proteome</keyword>